<name>N6V8E1_9HYPH</name>
<accession>N6V8E1</accession>
<keyword evidence="2" id="KW-1185">Reference proteome</keyword>
<gene>
    <name evidence="1" type="ORF">RHSP_25713</name>
</gene>
<organism evidence="1 2">
    <name type="scientific">Rhizobium freirei PRF 81</name>
    <dbReference type="NCBI Taxonomy" id="363754"/>
    <lineage>
        <taxon>Bacteria</taxon>
        <taxon>Pseudomonadati</taxon>
        <taxon>Pseudomonadota</taxon>
        <taxon>Alphaproteobacteria</taxon>
        <taxon>Hyphomicrobiales</taxon>
        <taxon>Rhizobiaceae</taxon>
        <taxon>Rhizobium/Agrobacterium group</taxon>
        <taxon>Rhizobium</taxon>
    </lineage>
</organism>
<dbReference type="Proteomes" id="UP000012429">
    <property type="component" value="Unassembled WGS sequence"/>
</dbReference>
<protein>
    <submittedName>
        <fullName evidence="1">Uncharacterized protein</fullName>
    </submittedName>
</protein>
<dbReference type="EMBL" id="AQHN01000056">
    <property type="protein sequence ID" value="ENN87292.1"/>
    <property type="molecule type" value="Genomic_DNA"/>
</dbReference>
<proteinExistence type="predicted"/>
<comment type="caution">
    <text evidence="1">The sequence shown here is derived from an EMBL/GenBank/DDBJ whole genome shotgun (WGS) entry which is preliminary data.</text>
</comment>
<sequence>MCIQKGLGRFIILALRIERFAEPEIRIRGPRAAWVAVDILAELSFGDTIIAGQDVAVSGLVLIVFVAERGRLRPRACARRRAGTVIGPGIRTADLAAVLIELDRAELGRRLAGAGTPRGSRIAVLRVAYDVGNVILLAAGALSRHIGLALLHRAAGRRTAATLLDLLEAELVVFLRLADLFLHLQQLIAHFLDAAVQLAQLVLEPLQANLGIAALNFDDRSAAILGLSLIRAVGRRLRGGVAASQVDSKQRHGRGIALTTCKSSETKHARHNKFFHMDRPVSLILRARGSNRRFLQLLSKSNGVRPKCGQKNKGDPEAAFIIWTGRLTDQEPAPFSTVTARRFCDQQEISSQVATGRSLP</sequence>
<evidence type="ECO:0000313" key="2">
    <source>
        <dbReference type="Proteomes" id="UP000012429"/>
    </source>
</evidence>
<reference evidence="1 2" key="1">
    <citation type="journal article" date="2012" name="BMC Genomics">
        <title>Genomic basis of broad host range and environmental adaptability of Rhizobium tropici CIAT 899 and Rhizobium sp. PRF 81 which are used in inoculants for common bean (Phaseolus vulgaris L.).</title>
        <authorList>
            <person name="Ormeno-Orrillo E."/>
            <person name="Menna P."/>
            <person name="Almeida L.G."/>
            <person name="Ollero F.J."/>
            <person name="Nicolas M.F."/>
            <person name="Pains Rodrigues E."/>
            <person name="Shigueyoshi Nakatani A."/>
            <person name="Silva Batista J.S."/>
            <person name="Oliveira Chueire L.M."/>
            <person name="Souza R.C."/>
            <person name="Ribeiro Vasconcelos A.T."/>
            <person name="Megias M."/>
            <person name="Hungria M."/>
            <person name="Martinez-Romero E."/>
        </authorList>
    </citation>
    <scope>NUCLEOTIDE SEQUENCE [LARGE SCALE GENOMIC DNA]</scope>
    <source>
        <strain evidence="1 2">PRF 81</strain>
    </source>
</reference>
<evidence type="ECO:0000313" key="1">
    <source>
        <dbReference type="EMBL" id="ENN87292.1"/>
    </source>
</evidence>
<dbReference type="AlphaFoldDB" id="N6V8E1"/>